<accession>K4IK11</accession>
<dbReference type="Gene3D" id="3.40.50.150">
    <property type="entry name" value="Vaccinia Virus protein VP39"/>
    <property type="match status" value="1"/>
</dbReference>
<dbReference type="PANTHER" id="PTHR43712:SF2">
    <property type="entry name" value="O-METHYLTRANSFERASE CICE"/>
    <property type="match status" value="1"/>
</dbReference>
<dbReference type="SUPFAM" id="SSF53335">
    <property type="entry name" value="S-adenosyl-L-methionine-dependent methyltransferases"/>
    <property type="match status" value="1"/>
</dbReference>
<sequence length="354" mass="37759">MTGADGTRDGAADSAGTVLPDAVRHLRELALSAAGAAAVRVAARTGLADALGDAPRTAAELAADVGADPAATLRLLRVLASHGVFTAAQDGRWAHTPMSRLLRDDAPLGLRHSVLWATEPWTWQLWPHLEQAVRSGHSVFEDLHGQEFFAYLHAEAPQSAEVFNRAMTQSSRLSGRAIADVLDLGDAEVVADIAGGQGHVLRTLLERHTHLRGVLFDLPEVVAAADPVLRPGGALAGRVRLVAGDCRHDVPVRADVYLLKNILEWDDDSTVATLRGIVAAARPGARVMVLENLIDGSPEMRFTTAMDLLLLLNVGGRKHTRQGLLDLMAKADLQVTEVRPVNSYLHLIAATVPG</sequence>
<dbReference type="Pfam" id="PF00891">
    <property type="entry name" value="Methyltransf_2"/>
    <property type="match status" value="1"/>
</dbReference>
<dbReference type="GO" id="GO:0032259">
    <property type="term" value="P:methylation"/>
    <property type="evidence" value="ECO:0007669"/>
    <property type="project" value="UniProtKB-KW"/>
</dbReference>
<protein>
    <submittedName>
        <fullName evidence="6">DacM1</fullName>
    </submittedName>
</protein>
<evidence type="ECO:0000256" key="1">
    <source>
        <dbReference type="ARBA" id="ARBA00022603"/>
    </source>
</evidence>
<dbReference type="Pfam" id="PF08100">
    <property type="entry name" value="Dimerisation"/>
    <property type="match status" value="1"/>
</dbReference>
<dbReference type="InterPro" id="IPR029063">
    <property type="entry name" value="SAM-dependent_MTases_sf"/>
</dbReference>
<evidence type="ECO:0000259" key="5">
    <source>
        <dbReference type="Pfam" id="PF08100"/>
    </source>
</evidence>
<evidence type="ECO:0000313" key="6">
    <source>
        <dbReference type="EMBL" id="AFU65900.1"/>
    </source>
</evidence>
<name>K4IK11_9ACTN</name>
<gene>
    <name evidence="6" type="primary">dacM1</name>
</gene>
<feature type="domain" description="O-methyltransferase C-terminal" evidence="4">
    <location>
        <begin position="126"/>
        <end position="331"/>
    </location>
</feature>
<evidence type="ECO:0000256" key="3">
    <source>
        <dbReference type="ARBA" id="ARBA00022691"/>
    </source>
</evidence>
<dbReference type="InterPro" id="IPR001077">
    <property type="entry name" value="COMT_C"/>
</dbReference>
<keyword evidence="3" id="KW-0949">S-adenosyl-L-methionine</keyword>
<dbReference type="PIRSF" id="PIRSF005739">
    <property type="entry name" value="O-mtase"/>
    <property type="match status" value="1"/>
</dbReference>
<proteinExistence type="predicted"/>
<dbReference type="PROSITE" id="PS51683">
    <property type="entry name" value="SAM_OMT_II"/>
    <property type="match status" value="1"/>
</dbReference>
<dbReference type="EMBL" id="JX262387">
    <property type="protein sequence ID" value="AFU65900.1"/>
    <property type="molecule type" value="Genomic_DNA"/>
</dbReference>
<dbReference type="GO" id="GO:0008171">
    <property type="term" value="F:O-methyltransferase activity"/>
    <property type="evidence" value="ECO:0007669"/>
    <property type="project" value="InterPro"/>
</dbReference>
<dbReference type="SUPFAM" id="SSF46785">
    <property type="entry name" value="Winged helix' DNA-binding domain"/>
    <property type="match status" value="1"/>
</dbReference>
<keyword evidence="1" id="KW-0489">Methyltransferase</keyword>
<feature type="domain" description="O-methyltransferase dimerisation" evidence="5">
    <location>
        <begin position="35"/>
        <end position="102"/>
    </location>
</feature>
<dbReference type="GO" id="GO:0046983">
    <property type="term" value="F:protein dimerization activity"/>
    <property type="evidence" value="ECO:0007669"/>
    <property type="project" value="InterPro"/>
</dbReference>
<dbReference type="InterPro" id="IPR036388">
    <property type="entry name" value="WH-like_DNA-bd_sf"/>
</dbReference>
<evidence type="ECO:0000259" key="4">
    <source>
        <dbReference type="Pfam" id="PF00891"/>
    </source>
</evidence>
<reference evidence="6" key="1">
    <citation type="journal article" date="2012" name="Angew. Chem. Int. Ed. Engl.">
        <title>Heterologous Expression and Manipulation of Three Tetracycline Biosynthetic Pathways.</title>
        <authorList>
            <person name="Wang P."/>
            <person name="Kim W."/>
            <person name="Pickens L.B."/>
            <person name="Gao X."/>
            <person name="Tang Y."/>
        </authorList>
    </citation>
    <scope>NUCLEOTIDE SEQUENCE</scope>
    <source>
        <strain evidence="6">SC14051</strain>
    </source>
</reference>
<dbReference type="InterPro" id="IPR016461">
    <property type="entry name" value="COMT-like"/>
</dbReference>
<dbReference type="InterPro" id="IPR012967">
    <property type="entry name" value="COMT_dimerisation"/>
</dbReference>
<evidence type="ECO:0000256" key="2">
    <source>
        <dbReference type="ARBA" id="ARBA00022679"/>
    </source>
</evidence>
<dbReference type="InterPro" id="IPR036390">
    <property type="entry name" value="WH_DNA-bd_sf"/>
</dbReference>
<dbReference type="Gene3D" id="1.10.10.10">
    <property type="entry name" value="Winged helix-like DNA-binding domain superfamily/Winged helix DNA-binding domain"/>
    <property type="match status" value="1"/>
</dbReference>
<dbReference type="PANTHER" id="PTHR43712">
    <property type="entry name" value="PUTATIVE (AFU_ORTHOLOGUE AFUA_4G14580)-RELATED"/>
    <property type="match status" value="1"/>
</dbReference>
<keyword evidence="2" id="KW-0808">Transferase</keyword>
<dbReference type="AlphaFoldDB" id="K4IK11"/>
<organism evidence="6">
    <name type="scientific">Dactylosporangium sp. SC14051</name>
    <dbReference type="NCBI Taxonomy" id="1239282"/>
    <lineage>
        <taxon>Bacteria</taxon>
        <taxon>Bacillati</taxon>
        <taxon>Actinomycetota</taxon>
        <taxon>Actinomycetes</taxon>
        <taxon>Micromonosporales</taxon>
        <taxon>Micromonosporaceae</taxon>
        <taxon>Dactylosporangium</taxon>
    </lineage>
</organism>